<sequence length="254" mass="29041">MNMMGNYCCTFSLIYVTLMICVLGSPVPRHYDEVNVIKENEISTVRKGRVFPGATAIKKLILLKLKKVLPISLILLRSNERNEEELVPVYTTDNIPNNAHFIPTPNGISNYKDVQAVAVPNIFHQELVLHGMDNLESFASLLDEVEEDNNSKGESTLIVAEAATNNDSDEEDGDNAYNINDEVLNKPENANMELNRSYDDFYATWTENRKTLPHPIEEIPIYLYTIVDANQAMESRHQMKSENDKRRKFFRIEN</sequence>
<feature type="region of interest" description="Disordered" evidence="1">
    <location>
        <begin position="235"/>
        <end position="254"/>
    </location>
</feature>
<feature type="chain" id="PRO_5008404547" evidence="2">
    <location>
        <begin position="25"/>
        <end position="254"/>
    </location>
</feature>
<dbReference type="Proteomes" id="UP000092460">
    <property type="component" value="Unassembled WGS sequence"/>
</dbReference>
<feature type="signal peptide" evidence="2">
    <location>
        <begin position="1"/>
        <end position="24"/>
    </location>
</feature>
<dbReference type="AlphaFoldDB" id="A0A1B0B3Y1"/>
<evidence type="ECO:0000313" key="4">
    <source>
        <dbReference type="Proteomes" id="UP000092460"/>
    </source>
</evidence>
<proteinExistence type="predicted"/>
<evidence type="ECO:0000313" key="3">
    <source>
        <dbReference type="EnsemblMetazoa" id="GPPI018043-PA"/>
    </source>
</evidence>
<organism evidence="3 4">
    <name type="scientific">Glossina palpalis gambiensis</name>
    <dbReference type="NCBI Taxonomy" id="67801"/>
    <lineage>
        <taxon>Eukaryota</taxon>
        <taxon>Metazoa</taxon>
        <taxon>Ecdysozoa</taxon>
        <taxon>Arthropoda</taxon>
        <taxon>Hexapoda</taxon>
        <taxon>Insecta</taxon>
        <taxon>Pterygota</taxon>
        <taxon>Neoptera</taxon>
        <taxon>Endopterygota</taxon>
        <taxon>Diptera</taxon>
        <taxon>Brachycera</taxon>
        <taxon>Muscomorpha</taxon>
        <taxon>Hippoboscoidea</taxon>
        <taxon>Glossinidae</taxon>
        <taxon>Glossina</taxon>
    </lineage>
</organism>
<reference evidence="3" key="2">
    <citation type="submission" date="2020-05" db="UniProtKB">
        <authorList>
            <consortium name="EnsemblMetazoa"/>
        </authorList>
    </citation>
    <scope>IDENTIFICATION</scope>
    <source>
        <strain evidence="3">IAEA</strain>
    </source>
</reference>
<reference evidence="4" key="1">
    <citation type="submission" date="2015-01" db="EMBL/GenBank/DDBJ databases">
        <authorList>
            <person name="Aksoy S."/>
            <person name="Warren W."/>
            <person name="Wilson R.K."/>
        </authorList>
    </citation>
    <scope>NUCLEOTIDE SEQUENCE [LARGE SCALE GENOMIC DNA]</scope>
    <source>
        <strain evidence="4">IAEA</strain>
    </source>
</reference>
<dbReference type="EMBL" id="JXJN01008110">
    <property type="status" value="NOT_ANNOTATED_CDS"/>
    <property type="molecule type" value="Genomic_DNA"/>
</dbReference>
<evidence type="ECO:0000256" key="2">
    <source>
        <dbReference type="SAM" id="SignalP"/>
    </source>
</evidence>
<dbReference type="VEuPathDB" id="VectorBase:GPPI018043"/>
<dbReference type="EnsemblMetazoa" id="GPPI018043-RA">
    <property type="protein sequence ID" value="GPPI018043-PA"/>
    <property type="gene ID" value="GPPI018043"/>
</dbReference>
<name>A0A1B0B3Y1_9MUSC</name>
<keyword evidence="4" id="KW-1185">Reference proteome</keyword>
<keyword evidence="2" id="KW-0732">Signal</keyword>
<accession>A0A1B0B3Y1</accession>
<evidence type="ECO:0000256" key="1">
    <source>
        <dbReference type="SAM" id="MobiDB-lite"/>
    </source>
</evidence>
<protein>
    <submittedName>
        <fullName evidence="3">Uncharacterized protein</fullName>
    </submittedName>
</protein>